<gene>
    <name evidence="2" type="ORF">QZM33_09255</name>
</gene>
<feature type="domain" description="N-acetyltransferase" evidence="1">
    <location>
        <begin position="37"/>
        <end position="104"/>
    </location>
</feature>
<evidence type="ECO:0000259" key="1">
    <source>
        <dbReference type="Pfam" id="PF13508"/>
    </source>
</evidence>
<dbReference type="EMBL" id="JAUJRV010000005">
    <property type="protein sequence ID" value="MDN7795139.1"/>
    <property type="molecule type" value="Genomic_DNA"/>
</dbReference>
<dbReference type="Gene3D" id="3.40.630.30">
    <property type="match status" value="1"/>
</dbReference>
<evidence type="ECO:0000313" key="3">
    <source>
        <dbReference type="Proteomes" id="UP001171620"/>
    </source>
</evidence>
<evidence type="ECO:0000313" key="2">
    <source>
        <dbReference type="EMBL" id="MDN7795139.1"/>
    </source>
</evidence>
<sequence>MLGEIIRRMSLLRRHHGAAVSYSEPFGGDAVFVITAFGGMYGGELGRISFQPFKPTDSCFVTDLIVSPEYRRQGIAINLLKRALLHSGCTMLVPVDIVEDAIRFWSHLAIKGDLSVRLGLTQSEMWAIQYALRPVDRQENA</sequence>
<proteinExistence type="predicted"/>
<name>A0AAW7SZA4_BURVI</name>
<dbReference type="Pfam" id="PF13508">
    <property type="entry name" value="Acetyltransf_7"/>
    <property type="match status" value="1"/>
</dbReference>
<dbReference type="SUPFAM" id="SSF55729">
    <property type="entry name" value="Acyl-CoA N-acyltransferases (Nat)"/>
    <property type="match status" value="1"/>
</dbReference>
<protein>
    <submittedName>
        <fullName evidence="2">GNAT family N-acetyltransferase</fullName>
    </submittedName>
</protein>
<dbReference type="InterPro" id="IPR016181">
    <property type="entry name" value="Acyl_CoA_acyltransferase"/>
</dbReference>
<dbReference type="Proteomes" id="UP001171620">
    <property type="component" value="Unassembled WGS sequence"/>
</dbReference>
<organism evidence="2 3">
    <name type="scientific">Burkholderia vietnamiensis</name>
    <dbReference type="NCBI Taxonomy" id="60552"/>
    <lineage>
        <taxon>Bacteria</taxon>
        <taxon>Pseudomonadati</taxon>
        <taxon>Pseudomonadota</taxon>
        <taxon>Betaproteobacteria</taxon>
        <taxon>Burkholderiales</taxon>
        <taxon>Burkholderiaceae</taxon>
        <taxon>Burkholderia</taxon>
        <taxon>Burkholderia cepacia complex</taxon>
    </lineage>
</organism>
<dbReference type="InterPro" id="IPR000182">
    <property type="entry name" value="GNAT_dom"/>
</dbReference>
<accession>A0AAW7SZA4</accession>
<comment type="caution">
    <text evidence="2">The sequence shown here is derived from an EMBL/GenBank/DDBJ whole genome shotgun (WGS) entry which is preliminary data.</text>
</comment>
<dbReference type="GO" id="GO:0016747">
    <property type="term" value="F:acyltransferase activity, transferring groups other than amino-acyl groups"/>
    <property type="evidence" value="ECO:0007669"/>
    <property type="project" value="InterPro"/>
</dbReference>
<dbReference type="CDD" id="cd04301">
    <property type="entry name" value="NAT_SF"/>
    <property type="match status" value="1"/>
</dbReference>
<dbReference type="AlphaFoldDB" id="A0AAW7SZA4"/>
<dbReference type="RefSeq" id="WP_198108733.1">
    <property type="nucleotide sequence ID" value="NZ_JAEDWX010000012.1"/>
</dbReference>
<reference evidence="2" key="1">
    <citation type="submission" date="2023-07" db="EMBL/GenBank/DDBJ databases">
        <title>A collection of bacterial strains from the Burkholderia cepacia Research Laboratory and Repository.</title>
        <authorList>
            <person name="Lipuma J."/>
            <person name="Spilker T."/>
            <person name="Caverly L."/>
        </authorList>
    </citation>
    <scope>NUCLEOTIDE SEQUENCE</scope>
    <source>
        <strain evidence="2">AU44268</strain>
    </source>
</reference>